<accession>A0A1E3QTC2</accession>
<dbReference type="RefSeq" id="XP_018986257.1">
    <property type="nucleotide sequence ID" value="XM_019128194.1"/>
</dbReference>
<proteinExistence type="predicted"/>
<dbReference type="Proteomes" id="UP000094336">
    <property type="component" value="Unassembled WGS sequence"/>
</dbReference>
<name>A0A1E3QTC2_9ASCO</name>
<organism evidence="1 2">
    <name type="scientific">Babjeviella inositovora NRRL Y-12698</name>
    <dbReference type="NCBI Taxonomy" id="984486"/>
    <lineage>
        <taxon>Eukaryota</taxon>
        <taxon>Fungi</taxon>
        <taxon>Dikarya</taxon>
        <taxon>Ascomycota</taxon>
        <taxon>Saccharomycotina</taxon>
        <taxon>Pichiomycetes</taxon>
        <taxon>Serinales incertae sedis</taxon>
        <taxon>Babjeviella</taxon>
    </lineage>
</organism>
<sequence length="59" mass="6841">MIDIIARSLARAKQEGLCQVVIQTKRNTGIDPSRWKHESVPANCIRKWFPTYDTLLAYH</sequence>
<protein>
    <submittedName>
        <fullName evidence="1">Uncharacterized protein</fullName>
    </submittedName>
</protein>
<evidence type="ECO:0000313" key="1">
    <source>
        <dbReference type="EMBL" id="ODQ80929.1"/>
    </source>
</evidence>
<keyword evidence="2" id="KW-1185">Reference proteome</keyword>
<evidence type="ECO:0000313" key="2">
    <source>
        <dbReference type="Proteomes" id="UP000094336"/>
    </source>
</evidence>
<dbReference type="EMBL" id="KV454428">
    <property type="protein sequence ID" value="ODQ80929.1"/>
    <property type="molecule type" value="Genomic_DNA"/>
</dbReference>
<dbReference type="GeneID" id="30146047"/>
<dbReference type="AlphaFoldDB" id="A0A1E3QTC2"/>
<reference evidence="2" key="1">
    <citation type="submission" date="2016-05" db="EMBL/GenBank/DDBJ databases">
        <title>Comparative genomics of biotechnologically important yeasts.</title>
        <authorList>
            <consortium name="DOE Joint Genome Institute"/>
            <person name="Riley R."/>
            <person name="Haridas S."/>
            <person name="Wolfe K.H."/>
            <person name="Lopes M.R."/>
            <person name="Hittinger C.T."/>
            <person name="Goker M."/>
            <person name="Salamov A."/>
            <person name="Wisecaver J."/>
            <person name="Long T.M."/>
            <person name="Aerts A.L."/>
            <person name="Barry K."/>
            <person name="Choi C."/>
            <person name="Clum A."/>
            <person name="Coughlan A.Y."/>
            <person name="Deshpande S."/>
            <person name="Douglass A.P."/>
            <person name="Hanson S.J."/>
            <person name="Klenk H.-P."/>
            <person name="Labutti K."/>
            <person name="Lapidus A."/>
            <person name="Lindquist E."/>
            <person name="Lipzen A."/>
            <person name="Meier-Kolthoff J.P."/>
            <person name="Ohm R.A."/>
            <person name="Otillar R.P."/>
            <person name="Pangilinan J."/>
            <person name="Peng Y."/>
            <person name="Rokas A."/>
            <person name="Rosa C.A."/>
            <person name="Scheuner C."/>
            <person name="Sibirny A.A."/>
            <person name="Slot J.C."/>
            <person name="Stielow J.B."/>
            <person name="Sun H."/>
            <person name="Kurtzman C.P."/>
            <person name="Blackwell M."/>
            <person name="Grigoriev I.V."/>
            <person name="Jeffries T.W."/>
        </authorList>
    </citation>
    <scope>NUCLEOTIDE SEQUENCE [LARGE SCALE GENOMIC DNA]</scope>
    <source>
        <strain evidence="2">NRRL Y-12698</strain>
    </source>
</reference>
<gene>
    <name evidence="1" type="ORF">BABINDRAFT_160365</name>
</gene>